<keyword evidence="7" id="KW-0131">Cell cycle</keyword>
<dbReference type="GO" id="GO:0005886">
    <property type="term" value="C:plasma membrane"/>
    <property type="evidence" value="ECO:0007669"/>
    <property type="project" value="TreeGrafter"/>
</dbReference>
<comment type="subcellular location">
    <subcellularLocation>
        <location evidence="1">Membrane</location>
    </subcellularLocation>
</comment>
<dbReference type="InterPro" id="IPR050487">
    <property type="entry name" value="FtsQ_DivIB"/>
</dbReference>
<dbReference type="InterPro" id="IPR013685">
    <property type="entry name" value="POTRA_FtsQ_type"/>
</dbReference>
<gene>
    <name evidence="9" type="ORF">METZ01_LOCUS188387</name>
</gene>
<evidence type="ECO:0000256" key="5">
    <source>
        <dbReference type="ARBA" id="ARBA00022989"/>
    </source>
</evidence>
<evidence type="ECO:0000259" key="8">
    <source>
        <dbReference type="PROSITE" id="PS51779"/>
    </source>
</evidence>
<keyword evidence="6" id="KW-0472">Membrane</keyword>
<dbReference type="AlphaFoldDB" id="A0A382DD11"/>
<evidence type="ECO:0000256" key="3">
    <source>
        <dbReference type="ARBA" id="ARBA00022618"/>
    </source>
</evidence>
<keyword evidence="4" id="KW-0812">Transmembrane</keyword>
<evidence type="ECO:0000256" key="6">
    <source>
        <dbReference type="ARBA" id="ARBA00023136"/>
    </source>
</evidence>
<sequence>MFLVINFNPYLLNNFFEVKDIRINGTEKTNPDELRQILTPNLNNLISFDKDHAKSLLEQVGWVKRANIKKIYPNTLIINIIETDPFAIYYDNQNNYLIVIDGQIISSNPDINVYKNLLIVRGEEAKTKLNEIIKEINIYFPDVRNQINEL</sequence>
<keyword evidence="2" id="KW-1003">Cell membrane</keyword>
<dbReference type="PANTHER" id="PTHR37820">
    <property type="entry name" value="CELL DIVISION PROTEIN DIVIB"/>
    <property type="match status" value="1"/>
</dbReference>
<evidence type="ECO:0000256" key="7">
    <source>
        <dbReference type="ARBA" id="ARBA00023306"/>
    </source>
</evidence>
<evidence type="ECO:0000256" key="4">
    <source>
        <dbReference type="ARBA" id="ARBA00022692"/>
    </source>
</evidence>
<feature type="non-terminal residue" evidence="9">
    <location>
        <position position="150"/>
    </location>
</feature>
<keyword evidence="5" id="KW-1133">Transmembrane helix</keyword>
<dbReference type="Gene3D" id="3.10.20.310">
    <property type="entry name" value="membrane protein fhac"/>
    <property type="match status" value="1"/>
</dbReference>
<dbReference type="Pfam" id="PF08478">
    <property type="entry name" value="POTRA_1"/>
    <property type="match status" value="1"/>
</dbReference>
<dbReference type="InterPro" id="IPR034746">
    <property type="entry name" value="POTRA"/>
</dbReference>
<name>A0A382DD11_9ZZZZ</name>
<organism evidence="9">
    <name type="scientific">marine metagenome</name>
    <dbReference type="NCBI Taxonomy" id="408172"/>
    <lineage>
        <taxon>unclassified sequences</taxon>
        <taxon>metagenomes</taxon>
        <taxon>ecological metagenomes</taxon>
    </lineage>
</organism>
<dbReference type="GO" id="GO:0051301">
    <property type="term" value="P:cell division"/>
    <property type="evidence" value="ECO:0007669"/>
    <property type="project" value="UniProtKB-KW"/>
</dbReference>
<feature type="domain" description="POTRA" evidence="8">
    <location>
        <begin position="16"/>
        <end position="83"/>
    </location>
</feature>
<proteinExistence type="predicted"/>
<reference evidence="9" key="1">
    <citation type="submission" date="2018-05" db="EMBL/GenBank/DDBJ databases">
        <authorList>
            <person name="Lanie J.A."/>
            <person name="Ng W.-L."/>
            <person name="Kazmierczak K.M."/>
            <person name="Andrzejewski T.M."/>
            <person name="Davidsen T.M."/>
            <person name="Wayne K.J."/>
            <person name="Tettelin H."/>
            <person name="Glass J.I."/>
            <person name="Rusch D."/>
            <person name="Podicherti R."/>
            <person name="Tsui H.-C.T."/>
            <person name="Winkler M.E."/>
        </authorList>
    </citation>
    <scope>NUCLEOTIDE SEQUENCE</scope>
</reference>
<evidence type="ECO:0000256" key="1">
    <source>
        <dbReference type="ARBA" id="ARBA00004370"/>
    </source>
</evidence>
<evidence type="ECO:0000256" key="2">
    <source>
        <dbReference type="ARBA" id="ARBA00022475"/>
    </source>
</evidence>
<protein>
    <recommendedName>
        <fullName evidence="8">POTRA domain-containing protein</fullName>
    </recommendedName>
</protein>
<accession>A0A382DD11</accession>
<keyword evidence="3" id="KW-0132">Cell division</keyword>
<evidence type="ECO:0000313" key="9">
    <source>
        <dbReference type="EMBL" id="SVB35533.1"/>
    </source>
</evidence>
<dbReference type="PANTHER" id="PTHR37820:SF1">
    <property type="entry name" value="CELL DIVISION PROTEIN FTSQ"/>
    <property type="match status" value="1"/>
</dbReference>
<dbReference type="EMBL" id="UINC01038469">
    <property type="protein sequence ID" value="SVB35533.1"/>
    <property type="molecule type" value="Genomic_DNA"/>
</dbReference>
<dbReference type="Gene3D" id="3.40.50.10960">
    <property type="match status" value="1"/>
</dbReference>
<dbReference type="PROSITE" id="PS51779">
    <property type="entry name" value="POTRA"/>
    <property type="match status" value="1"/>
</dbReference>